<evidence type="ECO:0000313" key="3">
    <source>
        <dbReference type="EMBL" id="GFZ15238.1"/>
    </source>
</evidence>
<dbReference type="Pfam" id="PF24626">
    <property type="entry name" value="SH3_Tf2-1"/>
    <property type="match status" value="1"/>
</dbReference>
<protein>
    <recommendedName>
        <fullName evidence="2">Chromo domain-containing protein</fullName>
    </recommendedName>
</protein>
<feature type="region of interest" description="Disordered" evidence="1">
    <location>
        <begin position="689"/>
        <end position="710"/>
    </location>
</feature>
<reference evidence="3 4" key="1">
    <citation type="submission" date="2019-07" db="EMBL/GenBank/DDBJ databases">
        <title>De Novo Assembly of kiwifruit Actinidia rufa.</title>
        <authorList>
            <person name="Sugita-Konishi S."/>
            <person name="Sato K."/>
            <person name="Mori E."/>
            <person name="Abe Y."/>
            <person name="Kisaki G."/>
            <person name="Hamano K."/>
            <person name="Suezawa K."/>
            <person name="Otani M."/>
            <person name="Fukuda T."/>
            <person name="Manabe T."/>
            <person name="Gomi K."/>
            <person name="Tabuchi M."/>
            <person name="Akimitsu K."/>
            <person name="Kataoka I."/>
        </authorList>
    </citation>
    <scope>NUCLEOTIDE SEQUENCE [LARGE SCALE GENOMIC DNA]</scope>
    <source>
        <strain evidence="4">cv. Fuchu</strain>
    </source>
</reference>
<dbReference type="PANTHER" id="PTHR35046">
    <property type="entry name" value="ZINC KNUCKLE (CCHC-TYPE) FAMILY PROTEIN"/>
    <property type="match status" value="1"/>
</dbReference>
<dbReference type="Proteomes" id="UP000585474">
    <property type="component" value="Unassembled WGS sequence"/>
</dbReference>
<sequence>MVEQLTASVRQIQRDRHQVGGNGAGPARPNQPVLEQPPNFHRNEPRDPIINVEAPTFDGRLDPKAFTDWIREMDHFFEWYNLSDDRKVEMKEILREKYLPQSYQGDMLDKWNILRQGSKPATEYVAQFEEYLMRCDIREDERMTLSRFRQGLNDDLRKELVLREVATLDQAYTFVQNYEMVSKPSFGRRFESRNTLRPPATLPPSKPVPNTAPLLRDGKERGILAESPGMKSTFQCYKCQGFGHKAANCGNRTLFVNSQGQNYEGDDIEEQLYEPDLENLPESDEDCEGGDVTLGVVRCALTQAKEDNDWRRNAIFYTYIKCGEKDCKVIIDSGSCINAVSSSTVSRLGLKPVPHPSPYHVSWVDTSSSLALFDMDVTIYGRSNSCSFLFENKRIKLNPLQPKPASKQKKENPTNGKGLNIISPKEFEREINDQSILFAVVAHEASTENQDTPPEEVTSILQEFHEPRKPVDLLPMSPHTRVSESAESFARHIRELHEEIRKVINDSNFQYKFQADSRRRRAEFQVGDYVMVRIRPERYPSGTARKLCAHSAGPFKVLKRIGPNAYVIDLPPESGISSTFNIKDLIAFKGHFDVPTDPFSEPTHAPTIDNPTISDITPALLPNSPAPKEHIDAILDEQIISTRDGGVQRFLVRWSGRPASDDTWITSNDLQQIDRDLFEYYQSRPSIHSTESSFLHPGRVGGDTGSRPPITRVYGRRSKKAYPVSLWLDSGLLTGPDA</sequence>
<feature type="compositionally biased region" description="Polar residues" evidence="1">
    <location>
        <begin position="1"/>
        <end position="11"/>
    </location>
</feature>
<evidence type="ECO:0000313" key="4">
    <source>
        <dbReference type="Proteomes" id="UP000585474"/>
    </source>
</evidence>
<dbReference type="InterPro" id="IPR005162">
    <property type="entry name" value="Retrotrans_gag_dom"/>
</dbReference>
<name>A0A7J0GWV8_9ERIC</name>
<dbReference type="InterPro" id="IPR021109">
    <property type="entry name" value="Peptidase_aspartic_dom_sf"/>
</dbReference>
<dbReference type="OrthoDB" id="1934635at2759"/>
<dbReference type="Gene3D" id="2.40.70.10">
    <property type="entry name" value="Acid Proteases"/>
    <property type="match status" value="1"/>
</dbReference>
<feature type="region of interest" description="Disordered" evidence="1">
    <location>
        <begin position="399"/>
        <end position="420"/>
    </location>
</feature>
<feature type="region of interest" description="Disordered" evidence="1">
    <location>
        <begin position="1"/>
        <end position="46"/>
    </location>
</feature>
<dbReference type="InterPro" id="IPR016197">
    <property type="entry name" value="Chromo-like_dom_sf"/>
</dbReference>
<evidence type="ECO:0000256" key="1">
    <source>
        <dbReference type="SAM" id="MobiDB-lite"/>
    </source>
</evidence>
<dbReference type="Gene3D" id="2.40.50.40">
    <property type="match status" value="1"/>
</dbReference>
<proteinExistence type="predicted"/>
<dbReference type="Pfam" id="PF03732">
    <property type="entry name" value="Retrotrans_gag"/>
    <property type="match status" value="1"/>
</dbReference>
<gene>
    <name evidence="3" type="ORF">Acr_24g0014280</name>
</gene>
<organism evidence="3 4">
    <name type="scientific">Actinidia rufa</name>
    <dbReference type="NCBI Taxonomy" id="165716"/>
    <lineage>
        <taxon>Eukaryota</taxon>
        <taxon>Viridiplantae</taxon>
        <taxon>Streptophyta</taxon>
        <taxon>Embryophyta</taxon>
        <taxon>Tracheophyta</taxon>
        <taxon>Spermatophyta</taxon>
        <taxon>Magnoliopsida</taxon>
        <taxon>eudicotyledons</taxon>
        <taxon>Gunneridae</taxon>
        <taxon>Pentapetalae</taxon>
        <taxon>asterids</taxon>
        <taxon>Ericales</taxon>
        <taxon>Actinidiaceae</taxon>
        <taxon>Actinidia</taxon>
    </lineage>
</organism>
<feature type="region of interest" description="Disordered" evidence="1">
    <location>
        <begin position="190"/>
        <end position="217"/>
    </location>
</feature>
<dbReference type="PROSITE" id="PS50013">
    <property type="entry name" value="CHROMO_2"/>
    <property type="match status" value="1"/>
</dbReference>
<dbReference type="InterPro" id="IPR000953">
    <property type="entry name" value="Chromo/chromo_shadow_dom"/>
</dbReference>
<dbReference type="InterPro" id="IPR023780">
    <property type="entry name" value="Chromo_domain"/>
</dbReference>
<dbReference type="CDD" id="cd00024">
    <property type="entry name" value="CD_CSD"/>
    <property type="match status" value="1"/>
</dbReference>
<dbReference type="SMART" id="SM00298">
    <property type="entry name" value="CHROMO"/>
    <property type="match status" value="1"/>
</dbReference>
<dbReference type="PANTHER" id="PTHR35046:SF9">
    <property type="entry name" value="RNA-DIRECTED DNA POLYMERASE"/>
    <property type="match status" value="1"/>
</dbReference>
<evidence type="ECO:0000259" key="2">
    <source>
        <dbReference type="PROSITE" id="PS50013"/>
    </source>
</evidence>
<dbReference type="Pfam" id="PF00385">
    <property type="entry name" value="Chromo"/>
    <property type="match status" value="1"/>
</dbReference>
<accession>A0A7J0GWV8</accession>
<dbReference type="InterPro" id="IPR056924">
    <property type="entry name" value="SH3_Tf2-1"/>
</dbReference>
<dbReference type="EMBL" id="BJWL01000024">
    <property type="protein sequence ID" value="GFZ15238.1"/>
    <property type="molecule type" value="Genomic_DNA"/>
</dbReference>
<dbReference type="SUPFAM" id="SSF54160">
    <property type="entry name" value="Chromo domain-like"/>
    <property type="match status" value="1"/>
</dbReference>
<keyword evidence="4" id="KW-1185">Reference proteome</keyword>
<comment type="caution">
    <text evidence="3">The sequence shown here is derived from an EMBL/GenBank/DDBJ whole genome shotgun (WGS) entry which is preliminary data.</text>
</comment>
<dbReference type="CDD" id="cd00303">
    <property type="entry name" value="retropepsin_like"/>
    <property type="match status" value="1"/>
</dbReference>
<dbReference type="AlphaFoldDB" id="A0A7J0GWV8"/>
<feature type="domain" description="Chromo" evidence="2">
    <location>
        <begin position="634"/>
        <end position="692"/>
    </location>
</feature>